<sequence length="99" mass="11134">MERTRNACALSALQCPTTTAAVLMVWTGIMLDGFTHFHVVERSPVPAVRYRAIQIKYCMKITAVNHNAVGEGLINNNVRPHRAHSVDEFFKNDDICCMD</sequence>
<dbReference type="Proteomes" id="UP000887159">
    <property type="component" value="Unassembled WGS sequence"/>
</dbReference>
<name>A0A8X6RAP3_TRICX</name>
<accession>A0A8X6RAP3</accession>
<comment type="caution">
    <text evidence="1">The sequence shown here is derived from an EMBL/GenBank/DDBJ whole genome shotgun (WGS) entry which is preliminary data.</text>
</comment>
<dbReference type="EMBL" id="BMAU01021016">
    <property type="protein sequence ID" value="GFX86910.1"/>
    <property type="molecule type" value="Genomic_DNA"/>
</dbReference>
<evidence type="ECO:0000313" key="2">
    <source>
        <dbReference type="Proteomes" id="UP000887159"/>
    </source>
</evidence>
<dbReference type="AlphaFoldDB" id="A0A8X6RAP3"/>
<protein>
    <submittedName>
        <fullName evidence="1">Uncharacterized protein</fullName>
    </submittedName>
</protein>
<proteinExistence type="predicted"/>
<reference evidence="1" key="1">
    <citation type="submission" date="2020-08" db="EMBL/GenBank/DDBJ databases">
        <title>Multicomponent nature underlies the extraordinary mechanical properties of spider dragline silk.</title>
        <authorList>
            <person name="Kono N."/>
            <person name="Nakamura H."/>
            <person name="Mori M."/>
            <person name="Yoshida Y."/>
            <person name="Ohtoshi R."/>
            <person name="Malay A.D."/>
            <person name="Moran D.A.P."/>
            <person name="Tomita M."/>
            <person name="Numata K."/>
            <person name="Arakawa K."/>
        </authorList>
    </citation>
    <scope>NUCLEOTIDE SEQUENCE</scope>
</reference>
<dbReference type="GO" id="GO:0003676">
    <property type="term" value="F:nucleic acid binding"/>
    <property type="evidence" value="ECO:0007669"/>
    <property type="project" value="InterPro"/>
</dbReference>
<dbReference type="InterPro" id="IPR036397">
    <property type="entry name" value="RNaseH_sf"/>
</dbReference>
<evidence type="ECO:0000313" key="1">
    <source>
        <dbReference type="EMBL" id="GFX86910.1"/>
    </source>
</evidence>
<organism evidence="1 2">
    <name type="scientific">Trichonephila clavipes</name>
    <name type="common">Golden silk orbweaver</name>
    <name type="synonym">Nephila clavipes</name>
    <dbReference type="NCBI Taxonomy" id="2585209"/>
    <lineage>
        <taxon>Eukaryota</taxon>
        <taxon>Metazoa</taxon>
        <taxon>Ecdysozoa</taxon>
        <taxon>Arthropoda</taxon>
        <taxon>Chelicerata</taxon>
        <taxon>Arachnida</taxon>
        <taxon>Araneae</taxon>
        <taxon>Araneomorphae</taxon>
        <taxon>Entelegynae</taxon>
        <taxon>Araneoidea</taxon>
        <taxon>Nephilidae</taxon>
        <taxon>Trichonephila</taxon>
    </lineage>
</organism>
<keyword evidence="2" id="KW-1185">Reference proteome</keyword>
<dbReference type="Gene3D" id="3.30.420.10">
    <property type="entry name" value="Ribonuclease H-like superfamily/Ribonuclease H"/>
    <property type="match status" value="1"/>
</dbReference>
<gene>
    <name evidence="1" type="ORF">TNCV_2124571</name>
</gene>